<evidence type="ECO:0000313" key="1">
    <source>
        <dbReference type="EMBL" id="KAJ6752078.1"/>
    </source>
</evidence>
<sequence>MEHNRRFSGFKFLKLWIDRPDFLDRVKRAWQTLVRGDPWFQLTTKLRVLKANLQAMHFANSHNISDRVRQAKREWDIAQANQDGDPLDAQLRNIERDRAQDYAALLRDEESFFKQRSRIQWLQMGDRNTGFFHKTLIHRQSRNNIHKITTTTDETISDHQAMGNYMVDYYRNLLAPSLPEPRPDDSALFFEKKMEEPTRKRLPAFVIVLGLADNLFPLSIWACRLYLRD</sequence>
<comment type="caution">
    <text evidence="1">The sequence shown here is derived from an EMBL/GenBank/DDBJ whole genome shotgun (WGS) entry which is preliminary data.</text>
</comment>
<evidence type="ECO:0000313" key="2">
    <source>
        <dbReference type="Proteomes" id="UP001151529"/>
    </source>
</evidence>
<dbReference type="AlphaFoldDB" id="A0A9Q0VR02"/>
<protein>
    <submittedName>
        <fullName evidence="1">Uncharacterized protein</fullName>
    </submittedName>
</protein>
<keyword evidence="2" id="KW-1185">Reference proteome</keyword>
<organism evidence="1 2">
    <name type="scientific">Salix viminalis</name>
    <name type="common">Common osier</name>
    <name type="synonym">Basket willow</name>
    <dbReference type="NCBI Taxonomy" id="40686"/>
    <lineage>
        <taxon>Eukaryota</taxon>
        <taxon>Viridiplantae</taxon>
        <taxon>Streptophyta</taxon>
        <taxon>Embryophyta</taxon>
        <taxon>Tracheophyta</taxon>
        <taxon>Spermatophyta</taxon>
        <taxon>Magnoliopsida</taxon>
        <taxon>eudicotyledons</taxon>
        <taxon>Gunneridae</taxon>
        <taxon>Pentapetalae</taxon>
        <taxon>rosids</taxon>
        <taxon>fabids</taxon>
        <taxon>Malpighiales</taxon>
        <taxon>Salicaceae</taxon>
        <taxon>Saliceae</taxon>
        <taxon>Salix</taxon>
    </lineage>
</organism>
<gene>
    <name evidence="1" type="ORF">OIU85_002497</name>
</gene>
<dbReference type="EMBL" id="JAPFFL010000001">
    <property type="protein sequence ID" value="KAJ6752078.1"/>
    <property type="molecule type" value="Genomic_DNA"/>
</dbReference>
<dbReference type="OrthoDB" id="1215883at2759"/>
<name>A0A9Q0VR02_SALVM</name>
<reference evidence="1" key="2">
    <citation type="journal article" date="2023" name="Int. J. Mol. Sci.">
        <title>De Novo Assembly and Annotation of 11 Diverse Shrub Willow (Salix) Genomes Reveals Novel Gene Organization in Sex-Linked Regions.</title>
        <authorList>
            <person name="Hyden B."/>
            <person name="Feng K."/>
            <person name="Yates T.B."/>
            <person name="Jawdy S."/>
            <person name="Cereghino C."/>
            <person name="Smart L.B."/>
            <person name="Muchero W."/>
        </authorList>
    </citation>
    <scope>NUCLEOTIDE SEQUENCE [LARGE SCALE GENOMIC DNA]</scope>
    <source>
        <tissue evidence="1">Shoot tip</tissue>
    </source>
</reference>
<reference evidence="1" key="1">
    <citation type="submission" date="2022-11" db="EMBL/GenBank/DDBJ databases">
        <authorList>
            <person name="Hyden B.L."/>
            <person name="Feng K."/>
            <person name="Yates T."/>
            <person name="Jawdy S."/>
            <person name="Smart L.B."/>
            <person name="Muchero W."/>
        </authorList>
    </citation>
    <scope>NUCLEOTIDE SEQUENCE</scope>
    <source>
        <tissue evidence="1">Shoot tip</tissue>
    </source>
</reference>
<accession>A0A9Q0VR02</accession>
<proteinExistence type="predicted"/>
<dbReference type="Proteomes" id="UP001151529">
    <property type="component" value="Chromosome 16"/>
</dbReference>